<dbReference type="CDD" id="cd00090">
    <property type="entry name" value="HTH_ARSR"/>
    <property type="match status" value="1"/>
</dbReference>
<name>A0A0K1JI48_9MICO</name>
<dbReference type="OrthoDB" id="3460651at2"/>
<dbReference type="Proteomes" id="UP000066480">
    <property type="component" value="Chromosome"/>
</dbReference>
<dbReference type="SMART" id="SM00418">
    <property type="entry name" value="HTH_ARSR"/>
    <property type="match status" value="1"/>
</dbReference>
<keyword evidence="3" id="KW-1185">Reference proteome</keyword>
<accession>A0A0K1JI48</accession>
<dbReference type="InterPro" id="IPR036390">
    <property type="entry name" value="WH_DNA-bd_sf"/>
</dbReference>
<gene>
    <name evidence="2" type="ORF">VV02_11745</name>
</gene>
<evidence type="ECO:0000313" key="3">
    <source>
        <dbReference type="Proteomes" id="UP000066480"/>
    </source>
</evidence>
<dbReference type="GO" id="GO:0003700">
    <property type="term" value="F:DNA-binding transcription factor activity"/>
    <property type="evidence" value="ECO:0007669"/>
    <property type="project" value="InterPro"/>
</dbReference>
<dbReference type="EMBL" id="CP011112">
    <property type="protein sequence ID" value="AKU16381.1"/>
    <property type="molecule type" value="Genomic_DNA"/>
</dbReference>
<dbReference type="SUPFAM" id="SSF46785">
    <property type="entry name" value="Winged helix' DNA-binding domain"/>
    <property type="match status" value="1"/>
</dbReference>
<evidence type="ECO:0000259" key="1">
    <source>
        <dbReference type="SMART" id="SM00418"/>
    </source>
</evidence>
<dbReference type="Gene3D" id="1.10.10.10">
    <property type="entry name" value="Winged helix-like DNA-binding domain superfamily/Winged helix DNA-binding domain"/>
    <property type="match status" value="1"/>
</dbReference>
<dbReference type="InterPro" id="IPR001845">
    <property type="entry name" value="HTH_ArsR_DNA-bd_dom"/>
</dbReference>
<dbReference type="AlphaFoldDB" id="A0A0K1JI48"/>
<dbReference type="RefSeq" id="WP_052591708.1">
    <property type="nucleotide sequence ID" value="NZ_CP011112.1"/>
</dbReference>
<dbReference type="KEGG" id="lmoi:VV02_11745"/>
<dbReference type="InterPro" id="IPR036388">
    <property type="entry name" value="WH-like_DNA-bd_sf"/>
</dbReference>
<organism evidence="2 3">
    <name type="scientific">Luteipulveratus mongoliensis</name>
    <dbReference type="NCBI Taxonomy" id="571913"/>
    <lineage>
        <taxon>Bacteria</taxon>
        <taxon>Bacillati</taxon>
        <taxon>Actinomycetota</taxon>
        <taxon>Actinomycetes</taxon>
        <taxon>Micrococcales</taxon>
        <taxon>Dermacoccaceae</taxon>
        <taxon>Luteipulveratus</taxon>
    </lineage>
</organism>
<protein>
    <recommendedName>
        <fullName evidence="1">HTH arsR-type domain-containing protein</fullName>
    </recommendedName>
</protein>
<reference evidence="2 3" key="1">
    <citation type="submission" date="2015-03" db="EMBL/GenBank/DDBJ databases">
        <title>Luteipulveratus halotolerans sp. nov., a novel actinobacterium (Dermacoccaceae) from Sarawak, Malaysia.</title>
        <authorList>
            <person name="Juboi H."/>
            <person name="Basik A."/>
            <person name="Shamsul S.S."/>
            <person name="Arnold P."/>
            <person name="Schmitt E.K."/>
            <person name="Sanglier J.-J."/>
            <person name="Yeo T."/>
        </authorList>
    </citation>
    <scope>NUCLEOTIDE SEQUENCE [LARGE SCALE GENOMIC DNA]</scope>
    <source>
        <strain evidence="2 3">MN07-A0370</strain>
    </source>
</reference>
<dbReference type="STRING" id="571913.VV02_11745"/>
<sequence length="324" mass="35479">MLRIHFDEADLTSIVLAPSASPMWEMLLSLHALQATYADPVFGAWRRETRIKATPHLRLLLDVAPAYGYSPDFVTPEVMGGSIDTARDALMATPLERVHEEISAVATRSPARPRLEQLAGSPKTGLSMLVDAVGAYWATAMAPHWAGLQRRVAEDLDRRRQLMTTQGVGALLDSLGPRVRWTGRVLEIAGFNDNDVYLEGRGLTLQPSYFCWQDPTKLREPQGRPVLVYPIEHDRSVLSGRKAPERESSISRLLGEARRDLLNAAESPGTTSELAQRCMMSVSSASRHAAALRDAGLLTSHRDGQSVQHQTTALGRALLSGSVA</sequence>
<proteinExistence type="predicted"/>
<dbReference type="InterPro" id="IPR011991">
    <property type="entry name" value="ArsR-like_HTH"/>
</dbReference>
<feature type="domain" description="HTH arsR-type" evidence="1">
    <location>
        <begin position="252"/>
        <end position="323"/>
    </location>
</feature>
<evidence type="ECO:0000313" key="2">
    <source>
        <dbReference type="EMBL" id="AKU16381.1"/>
    </source>
</evidence>